<dbReference type="Proteomes" id="UP000299211">
    <property type="component" value="Unassembled WGS sequence"/>
</dbReference>
<dbReference type="EMBL" id="BJHY01000001">
    <property type="protein sequence ID" value="GDY74525.1"/>
    <property type="molecule type" value="Genomic_DNA"/>
</dbReference>
<feature type="region of interest" description="Disordered" evidence="1">
    <location>
        <begin position="1"/>
        <end position="30"/>
    </location>
</feature>
<dbReference type="EMBL" id="BJHX01000001">
    <property type="protein sequence ID" value="GDY65261.1"/>
    <property type="molecule type" value="Genomic_DNA"/>
</dbReference>
<accession>A0A4D4MSU2</accession>
<proteinExistence type="predicted"/>
<comment type="caution">
    <text evidence="3">The sequence shown here is derived from an EMBL/GenBank/DDBJ whole genome shotgun (WGS) entry which is preliminary data.</text>
</comment>
<evidence type="ECO:0000256" key="1">
    <source>
        <dbReference type="SAM" id="MobiDB-lite"/>
    </source>
</evidence>
<reference evidence="3 4" key="1">
    <citation type="submission" date="2019-04" db="EMBL/GenBank/DDBJ databases">
        <title>Draft genome sequences of Streptomyces avermitilis ATCC 31267.</title>
        <authorList>
            <person name="Komaki H."/>
            <person name="Tamura T."/>
            <person name="Hosoyama A."/>
        </authorList>
    </citation>
    <scope>NUCLEOTIDE SEQUENCE [LARGE SCALE GENOMIC DNA]</scope>
    <source>
        <strain evidence="3 4">ATCC 31267</strain>
    </source>
</reference>
<evidence type="ECO:0000313" key="3">
    <source>
        <dbReference type="EMBL" id="GDY74525.1"/>
    </source>
</evidence>
<name>A0A4D4MSU2_STRAX</name>
<gene>
    <name evidence="2" type="ORF">SAV14893_046540</name>
    <name evidence="3" type="ORF">SAV31267_040100</name>
</gene>
<evidence type="ECO:0000313" key="2">
    <source>
        <dbReference type="EMBL" id="GDY65261.1"/>
    </source>
</evidence>
<dbReference type="Proteomes" id="UP000302139">
    <property type="component" value="Unassembled WGS sequence"/>
</dbReference>
<protein>
    <submittedName>
        <fullName evidence="3">Uncharacterized protein</fullName>
    </submittedName>
</protein>
<evidence type="ECO:0000313" key="4">
    <source>
        <dbReference type="Proteomes" id="UP000299211"/>
    </source>
</evidence>
<reference evidence="2 5" key="2">
    <citation type="submission" date="2019-04" db="EMBL/GenBank/DDBJ databases">
        <title>Draft genome sequences of Streptomyces avermitilis NBRC 14893.</title>
        <authorList>
            <person name="Komaki H."/>
            <person name="Tamura T."/>
            <person name="Hosoyama A."/>
        </authorList>
    </citation>
    <scope>NUCLEOTIDE SEQUENCE [LARGE SCALE GENOMIC DNA]</scope>
    <source>
        <strain evidence="2 5">NBRC 14893</strain>
    </source>
</reference>
<sequence length="107" mass="11174">MVALDLHLVGEGEEVGDGGEEDGGGLAAAPGPYETADGLREEEGVEMVVAYTPTASRGTSTPSDTMRTATIQRSSLWLNSSMRLEAPVSSDRTRVALVPVISRISLA</sequence>
<feature type="compositionally biased region" description="Acidic residues" evidence="1">
    <location>
        <begin position="11"/>
        <end position="23"/>
    </location>
</feature>
<organism evidence="3 4">
    <name type="scientific">Streptomyces avermitilis</name>
    <dbReference type="NCBI Taxonomy" id="33903"/>
    <lineage>
        <taxon>Bacteria</taxon>
        <taxon>Bacillati</taxon>
        <taxon>Actinomycetota</taxon>
        <taxon>Actinomycetes</taxon>
        <taxon>Kitasatosporales</taxon>
        <taxon>Streptomycetaceae</taxon>
        <taxon>Streptomyces</taxon>
    </lineage>
</organism>
<dbReference type="AlphaFoldDB" id="A0A4D4MSU2"/>
<evidence type="ECO:0000313" key="5">
    <source>
        <dbReference type="Proteomes" id="UP000302139"/>
    </source>
</evidence>